<organism evidence="6 7">
    <name type="scientific">Helicoverpa armigera</name>
    <name type="common">Cotton bollworm</name>
    <name type="synonym">Heliothis armigera</name>
    <dbReference type="NCBI Taxonomy" id="29058"/>
    <lineage>
        <taxon>Eukaryota</taxon>
        <taxon>Metazoa</taxon>
        <taxon>Ecdysozoa</taxon>
        <taxon>Arthropoda</taxon>
        <taxon>Hexapoda</taxon>
        <taxon>Insecta</taxon>
        <taxon>Pterygota</taxon>
        <taxon>Neoptera</taxon>
        <taxon>Endopterygota</taxon>
        <taxon>Lepidoptera</taxon>
        <taxon>Glossata</taxon>
        <taxon>Ditrysia</taxon>
        <taxon>Noctuoidea</taxon>
        <taxon>Noctuidae</taxon>
        <taxon>Heliothinae</taxon>
        <taxon>Helicoverpa</taxon>
    </lineage>
</organism>
<evidence type="ECO:0000313" key="7">
    <source>
        <dbReference type="Proteomes" id="UP000249218"/>
    </source>
</evidence>
<feature type="region of interest" description="Disordered" evidence="4">
    <location>
        <begin position="69"/>
        <end position="113"/>
    </location>
</feature>
<evidence type="ECO:0000256" key="2">
    <source>
        <dbReference type="ARBA" id="ARBA00022701"/>
    </source>
</evidence>
<evidence type="ECO:0000256" key="4">
    <source>
        <dbReference type="SAM" id="MobiDB-lite"/>
    </source>
</evidence>
<keyword evidence="2" id="KW-0493">Microtubule</keyword>
<dbReference type="AlphaFoldDB" id="A0A2W1BCR9"/>
<proteinExistence type="predicted"/>
<dbReference type="Pfam" id="PF22923">
    <property type="entry name" value="KIF2A-like_1st"/>
    <property type="match status" value="1"/>
</dbReference>
<protein>
    <recommendedName>
        <fullName evidence="5">Kinesin-like protein KIF2A-like N-terminal domain-containing protein</fullName>
    </recommendedName>
</protein>
<evidence type="ECO:0000313" key="6">
    <source>
        <dbReference type="EMBL" id="PZC72768.1"/>
    </source>
</evidence>
<evidence type="ECO:0000256" key="1">
    <source>
        <dbReference type="ARBA" id="ARBA00022490"/>
    </source>
</evidence>
<keyword evidence="3" id="KW-0175">Coiled coil</keyword>
<feature type="domain" description="Kinesin-like protein KIF2A-like N-terminal" evidence="5">
    <location>
        <begin position="7"/>
        <end position="58"/>
    </location>
</feature>
<feature type="compositionally biased region" description="Low complexity" evidence="4">
    <location>
        <begin position="86"/>
        <end position="95"/>
    </location>
</feature>
<keyword evidence="1" id="KW-0963">Cytoplasm</keyword>
<dbReference type="Proteomes" id="UP000249218">
    <property type="component" value="Unassembled WGS sequence"/>
</dbReference>
<keyword evidence="7" id="KW-1185">Reference proteome</keyword>
<dbReference type="EMBL" id="KZ150156">
    <property type="protein sequence ID" value="PZC72768.1"/>
    <property type="molecule type" value="Genomic_DNA"/>
</dbReference>
<evidence type="ECO:0000256" key="3">
    <source>
        <dbReference type="ARBA" id="ARBA00023054"/>
    </source>
</evidence>
<reference evidence="6 7" key="1">
    <citation type="journal article" date="2017" name="BMC Biol.">
        <title>Genomic innovations, transcriptional plasticity and gene loss underlying the evolution and divergence of two highly polyphagous and invasive Helicoverpa pest species.</title>
        <authorList>
            <person name="Pearce S.L."/>
            <person name="Clarke D.F."/>
            <person name="East P.D."/>
            <person name="Elfekih S."/>
            <person name="Gordon K.H."/>
            <person name="Jermiin L.S."/>
            <person name="McGaughran A."/>
            <person name="Oakeshott J.G."/>
            <person name="Papanikolaou A."/>
            <person name="Perera O.P."/>
            <person name="Rane R.V."/>
            <person name="Richards S."/>
            <person name="Tay W.T."/>
            <person name="Walsh T.K."/>
            <person name="Anderson A."/>
            <person name="Anderson C.J."/>
            <person name="Asgari S."/>
            <person name="Board P.G."/>
            <person name="Bretschneider A."/>
            <person name="Campbell P.M."/>
            <person name="Chertemps T."/>
            <person name="Christeller J.T."/>
            <person name="Coppin C.W."/>
            <person name="Downes S.J."/>
            <person name="Duan G."/>
            <person name="Farnsworth C.A."/>
            <person name="Good R.T."/>
            <person name="Han L.B."/>
            <person name="Han Y.C."/>
            <person name="Hatje K."/>
            <person name="Horne I."/>
            <person name="Huang Y.P."/>
            <person name="Hughes D.S."/>
            <person name="Jacquin-Joly E."/>
            <person name="James W."/>
            <person name="Jhangiani S."/>
            <person name="Kollmar M."/>
            <person name="Kuwar S.S."/>
            <person name="Li S."/>
            <person name="Liu N.Y."/>
            <person name="Maibeche M.T."/>
            <person name="Miller J.R."/>
            <person name="Montagne N."/>
            <person name="Perry T."/>
            <person name="Qu J."/>
            <person name="Song S.V."/>
            <person name="Sutton G.G."/>
            <person name="Vogel H."/>
            <person name="Walenz B.P."/>
            <person name="Xu W."/>
            <person name="Zhang H.J."/>
            <person name="Zou Z."/>
            <person name="Batterham P."/>
            <person name="Edwards O.R."/>
            <person name="Feyereisen R."/>
            <person name="Gibbs R.A."/>
            <person name="Heckel D.G."/>
            <person name="McGrath A."/>
            <person name="Robin C."/>
            <person name="Scherer S.E."/>
            <person name="Worley K.C."/>
            <person name="Wu Y.D."/>
        </authorList>
    </citation>
    <scope>NUCLEOTIDE SEQUENCE [LARGE SCALE GENOMIC DNA]</scope>
    <source>
        <strain evidence="6">Harm_GR_Male_#8</strain>
        <tissue evidence="6">Whole organism</tissue>
    </source>
</reference>
<sequence>MDDGTIKIQSGININIKRTDGRIHSAIVSGVNLETRSVTVEWYERGETKGKEVEIDAILALNPELAVGPRHHTPHLQPMPNKLARDPSGSSSDDGGFLRESAEGDAAADSGHTLPVRNSRSVQFTHLLNASFARRSRTRTHLVLRRSDTTLFFIFTLFRLRCSTIYDLHTNGLLWCFV</sequence>
<dbReference type="OrthoDB" id="3176171at2759"/>
<gene>
    <name evidence="6" type="primary">HaOG210583</name>
    <name evidence="6" type="ORF">B5X24_HaOG210583</name>
</gene>
<accession>A0A2W1BCR9</accession>
<name>A0A2W1BCR9_HELAM</name>
<dbReference type="GO" id="GO:0005874">
    <property type="term" value="C:microtubule"/>
    <property type="evidence" value="ECO:0007669"/>
    <property type="project" value="UniProtKB-KW"/>
</dbReference>
<evidence type="ECO:0000259" key="5">
    <source>
        <dbReference type="Pfam" id="PF22923"/>
    </source>
</evidence>
<dbReference type="InterPro" id="IPR054473">
    <property type="entry name" value="KIF2A-like_N"/>
</dbReference>